<dbReference type="EMBL" id="MXAN01000005">
    <property type="protein sequence ID" value="OPH39238.1"/>
    <property type="molecule type" value="Genomic_DNA"/>
</dbReference>
<dbReference type="InterPro" id="IPR050398">
    <property type="entry name" value="HssS/ArlS-like"/>
</dbReference>
<evidence type="ECO:0000256" key="2">
    <source>
        <dbReference type="ARBA" id="ARBA00004651"/>
    </source>
</evidence>
<dbReference type="EC" id="2.7.13.3" evidence="3"/>
<dbReference type="SUPFAM" id="SSF55874">
    <property type="entry name" value="ATPase domain of HSP90 chaperone/DNA topoisomerase II/histidine kinase"/>
    <property type="match status" value="1"/>
</dbReference>
<keyword evidence="12" id="KW-0902">Two-component regulatory system</keyword>
<reference evidence="17" key="1">
    <citation type="submission" date="2017-03" db="EMBL/GenBank/DDBJ databases">
        <title>Draft genome sequence of Moraxella equi CCUG 4950T type strain.</title>
        <authorList>
            <person name="Salva-Serra F."/>
            <person name="Engstrom-Jakobsson H."/>
            <person name="Thorell K."/>
            <person name="Jaen-Luchoro D."/>
            <person name="Gonzales-Siles L."/>
            <person name="Karlsson R."/>
            <person name="Yazdan S."/>
            <person name="Boulund F."/>
            <person name="Johnning A."/>
            <person name="Engstrand L."/>
            <person name="Kristiansson E."/>
            <person name="Moore E."/>
        </authorList>
    </citation>
    <scope>NUCLEOTIDE SEQUENCE [LARGE SCALE GENOMIC DNA]</scope>
    <source>
        <strain evidence="17">CCUG 4441</strain>
    </source>
</reference>
<evidence type="ECO:0000256" key="13">
    <source>
        <dbReference type="ARBA" id="ARBA00023136"/>
    </source>
</evidence>
<dbReference type="InterPro" id="IPR004358">
    <property type="entry name" value="Sig_transdc_His_kin-like_C"/>
</dbReference>
<dbReference type="InterPro" id="IPR003594">
    <property type="entry name" value="HATPase_dom"/>
</dbReference>
<evidence type="ECO:0000256" key="8">
    <source>
        <dbReference type="ARBA" id="ARBA00022741"/>
    </source>
</evidence>
<dbReference type="AlphaFoldDB" id="A0A1V4H3P1"/>
<dbReference type="Pfam" id="PF00512">
    <property type="entry name" value="HisKA"/>
    <property type="match status" value="1"/>
</dbReference>
<comment type="subcellular location">
    <subcellularLocation>
        <location evidence="2">Cell membrane</location>
        <topology evidence="2">Multi-pass membrane protein</topology>
    </subcellularLocation>
</comment>
<protein>
    <recommendedName>
        <fullName evidence="3">histidine kinase</fullName>
        <ecNumber evidence="3">2.7.13.3</ecNumber>
    </recommendedName>
</protein>
<evidence type="ECO:0000256" key="12">
    <source>
        <dbReference type="ARBA" id="ARBA00023012"/>
    </source>
</evidence>
<dbReference type="InterPro" id="IPR036890">
    <property type="entry name" value="HATPase_C_sf"/>
</dbReference>
<dbReference type="Pfam" id="PF17203">
    <property type="entry name" value="sCache_3_2"/>
    <property type="match status" value="1"/>
</dbReference>
<keyword evidence="13 14" id="KW-0472">Membrane</keyword>
<evidence type="ECO:0000256" key="9">
    <source>
        <dbReference type="ARBA" id="ARBA00022777"/>
    </source>
</evidence>
<feature type="transmembrane region" description="Helical" evidence="14">
    <location>
        <begin position="32"/>
        <end position="55"/>
    </location>
</feature>
<name>A0A1V4H3P1_MORLA</name>
<evidence type="ECO:0000256" key="6">
    <source>
        <dbReference type="ARBA" id="ARBA00022679"/>
    </source>
</evidence>
<dbReference type="SUPFAM" id="SSF103190">
    <property type="entry name" value="Sensory domain-like"/>
    <property type="match status" value="1"/>
</dbReference>
<dbReference type="GO" id="GO:0005886">
    <property type="term" value="C:plasma membrane"/>
    <property type="evidence" value="ECO:0007669"/>
    <property type="project" value="UniProtKB-SubCell"/>
</dbReference>
<keyword evidence="8" id="KW-0547">Nucleotide-binding</keyword>
<dbReference type="SMART" id="SM00388">
    <property type="entry name" value="HisKA"/>
    <property type="match status" value="1"/>
</dbReference>
<dbReference type="CDD" id="cd00082">
    <property type="entry name" value="HisKA"/>
    <property type="match status" value="1"/>
</dbReference>
<evidence type="ECO:0000313" key="17">
    <source>
        <dbReference type="Proteomes" id="UP000191025"/>
    </source>
</evidence>
<dbReference type="GO" id="GO:0000155">
    <property type="term" value="F:phosphorelay sensor kinase activity"/>
    <property type="evidence" value="ECO:0007669"/>
    <property type="project" value="InterPro"/>
</dbReference>
<organism evidence="16 17">
    <name type="scientific">Moraxella lacunata</name>
    <dbReference type="NCBI Taxonomy" id="477"/>
    <lineage>
        <taxon>Bacteria</taxon>
        <taxon>Pseudomonadati</taxon>
        <taxon>Pseudomonadota</taxon>
        <taxon>Gammaproteobacteria</taxon>
        <taxon>Moraxellales</taxon>
        <taxon>Moraxellaceae</taxon>
        <taxon>Moraxella</taxon>
    </lineage>
</organism>
<dbReference type="Gene3D" id="3.30.450.20">
    <property type="entry name" value="PAS domain"/>
    <property type="match status" value="1"/>
</dbReference>
<keyword evidence="11 14" id="KW-1133">Transmembrane helix</keyword>
<proteinExistence type="predicted"/>
<dbReference type="InterPro" id="IPR029151">
    <property type="entry name" value="Sensor-like_sf"/>
</dbReference>
<evidence type="ECO:0000256" key="4">
    <source>
        <dbReference type="ARBA" id="ARBA00022475"/>
    </source>
</evidence>
<evidence type="ECO:0000256" key="7">
    <source>
        <dbReference type="ARBA" id="ARBA00022692"/>
    </source>
</evidence>
<dbReference type="GO" id="GO:0005524">
    <property type="term" value="F:ATP binding"/>
    <property type="evidence" value="ECO:0007669"/>
    <property type="project" value="UniProtKB-KW"/>
</dbReference>
<dbReference type="PANTHER" id="PTHR45528">
    <property type="entry name" value="SENSOR HISTIDINE KINASE CPXA"/>
    <property type="match status" value="1"/>
</dbReference>
<evidence type="ECO:0000256" key="10">
    <source>
        <dbReference type="ARBA" id="ARBA00022840"/>
    </source>
</evidence>
<dbReference type="InterPro" id="IPR036097">
    <property type="entry name" value="HisK_dim/P_sf"/>
</dbReference>
<dbReference type="Proteomes" id="UP000191025">
    <property type="component" value="Unassembled WGS sequence"/>
</dbReference>
<sequence>MLQCFFQKNICFMPTLHTLLDRIFKKRLSFSIFVRIWLTFALITLLSSSLALYYVQKTVRPSAKRVVEDSLVDTSVLLSHIVAKDVADLSKDELNQSLNTKLSHAFTNPNELTDKPIWYHQKSTSTYHVYITDDTGTVIYDSRGASVGTDFSRWNDVYLTLRGKYGARSTDIGGHSVMYVASPIVSDGRIIGVVSVGKPTQTLIPYINKSTDEIIKIILTIMAITLATATLMAWWLRRSIDSVNRYTKGLASTAPPHFYLGRELNELMASIHTMKDTIENKAYVSEYVHTLTHELKSPLTAIRASSEILTDELTLAEREQFTGIILSQTDKLTALVDKLLTLAKIEQPTFKLTMSNVELDALIQTCLNQQSATLKQLGKTVQFDKSGICIRADEFWLTQAVQNIIDNAIYYGKSAITIETSQTETDTFIHIKNDSDTLDDFIIKRAFERYFSMGNTHRQKSTGLGLTLVKQVIELHGGAVSFGQDKDNCVVVVMSVPH</sequence>
<gene>
    <name evidence="16" type="ORF">B5J94_01120</name>
</gene>
<evidence type="ECO:0000256" key="3">
    <source>
        <dbReference type="ARBA" id="ARBA00012438"/>
    </source>
</evidence>
<dbReference type="PROSITE" id="PS50109">
    <property type="entry name" value="HIS_KIN"/>
    <property type="match status" value="1"/>
</dbReference>
<evidence type="ECO:0000256" key="11">
    <source>
        <dbReference type="ARBA" id="ARBA00022989"/>
    </source>
</evidence>
<keyword evidence="7 14" id="KW-0812">Transmembrane</keyword>
<evidence type="ECO:0000256" key="1">
    <source>
        <dbReference type="ARBA" id="ARBA00000085"/>
    </source>
</evidence>
<keyword evidence="9 16" id="KW-0418">Kinase</keyword>
<keyword evidence="5" id="KW-0597">Phosphoprotein</keyword>
<evidence type="ECO:0000256" key="5">
    <source>
        <dbReference type="ARBA" id="ARBA00022553"/>
    </source>
</evidence>
<feature type="transmembrane region" description="Helical" evidence="14">
    <location>
        <begin position="217"/>
        <end position="236"/>
    </location>
</feature>
<dbReference type="Gene3D" id="3.30.565.10">
    <property type="entry name" value="Histidine kinase-like ATPase, C-terminal domain"/>
    <property type="match status" value="1"/>
</dbReference>
<keyword evidence="10" id="KW-0067">ATP-binding</keyword>
<evidence type="ECO:0000259" key="15">
    <source>
        <dbReference type="PROSITE" id="PS50109"/>
    </source>
</evidence>
<evidence type="ECO:0000313" key="16">
    <source>
        <dbReference type="EMBL" id="OPH39238.1"/>
    </source>
</evidence>
<dbReference type="Pfam" id="PF02518">
    <property type="entry name" value="HATPase_c"/>
    <property type="match status" value="1"/>
</dbReference>
<comment type="catalytic activity">
    <reaction evidence="1">
        <text>ATP + protein L-histidine = ADP + protein N-phospho-L-histidine.</text>
        <dbReference type="EC" id="2.7.13.3"/>
    </reaction>
</comment>
<dbReference type="InterPro" id="IPR033463">
    <property type="entry name" value="sCache_3"/>
</dbReference>
<dbReference type="SUPFAM" id="SSF47384">
    <property type="entry name" value="Homodimeric domain of signal transducing histidine kinase"/>
    <property type="match status" value="1"/>
</dbReference>
<keyword evidence="4" id="KW-1003">Cell membrane</keyword>
<comment type="caution">
    <text evidence="16">The sequence shown here is derived from an EMBL/GenBank/DDBJ whole genome shotgun (WGS) entry which is preliminary data.</text>
</comment>
<feature type="domain" description="Histidine kinase" evidence="15">
    <location>
        <begin position="290"/>
        <end position="498"/>
    </location>
</feature>
<accession>A0A1V4H3P1</accession>
<dbReference type="InterPro" id="IPR005467">
    <property type="entry name" value="His_kinase_dom"/>
</dbReference>
<dbReference type="NCBIfam" id="NF008312">
    <property type="entry name" value="PRK11100.1"/>
    <property type="match status" value="1"/>
</dbReference>
<keyword evidence="6" id="KW-0808">Transferase</keyword>
<dbReference type="PRINTS" id="PR00344">
    <property type="entry name" value="BCTRLSENSOR"/>
</dbReference>
<dbReference type="Gene3D" id="1.10.287.130">
    <property type="match status" value="1"/>
</dbReference>
<dbReference type="PANTHER" id="PTHR45528:SF1">
    <property type="entry name" value="SENSOR HISTIDINE KINASE CPXA"/>
    <property type="match status" value="1"/>
</dbReference>
<evidence type="ECO:0000256" key="14">
    <source>
        <dbReference type="SAM" id="Phobius"/>
    </source>
</evidence>
<dbReference type="SMART" id="SM00387">
    <property type="entry name" value="HATPase_c"/>
    <property type="match status" value="1"/>
</dbReference>
<dbReference type="InterPro" id="IPR003661">
    <property type="entry name" value="HisK_dim/P_dom"/>
</dbReference>
<dbReference type="CDD" id="cd18773">
    <property type="entry name" value="PDC1_HK_sensor"/>
    <property type="match status" value="1"/>
</dbReference>